<evidence type="ECO:0000313" key="2">
    <source>
        <dbReference type="EMBL" id="GBO10752.1"/>
    </source>
</evidence>
<evidence type="ECO:0000313" key="3">
    <source>
        <dbReference type="EMBL" id="GBO10755.1"/>
    </source>
</evidence>
<dbReference type="EMBL" id="BGPR01035778">
    <property type="protein sequence ID" value="GBO10761.1"/>
    <property type="molecule type" value="Genomic_DNA"/>
</dbReference>
<protein>
    <submittedName>
        <fullName evidence="3">Uncharacterized protein</fullName>
    </submittedName>
</protein>
<keyword evidence="6" id="KW-1185">Reference proteome</keyword>
<organism evidence="3 6">
    <name type="scientific">Araneus ventricosus</name>
    <name type="common">Orbweaver spider</name>
    <name type="synonym">Epeira ventricosa</name>
    <dbReference type="NCBI Taxonomy" id="182803"/>
    <lineage>
        <taxon>Eukaryota</taxon>
        <taxon>Metazoa</taxon>
        <taxon>Ecdysozoa</taxon>
        <taxon>Arthropoda</taxon>
        <taxon>Chelicerata</taxon>
        <taxon>Arachnida</taxon>
        <taxon>Araneae</taxon>
        <taxon>Araneomorphae</taxon>
        <taxon>Entelegynae</taxon>
        <taxon>Araneoidea</taxon>
        <taxon>Araneidae</taxon>
        <taxon>Araneus</taxon>
    </lineage>
</organism>
<gene>
    <name evidence="4" type="ORF">AVEN_183349_1</name>
    <name evidence="2" type="ORF">AVEN_197263_1</name>
    <name evidence="5" type="ORF">AVEN_200429_1</name>
    <name evidence="3" type="ORF">AVEN_39941_1</name>
</gene>
<dbReference type="EMBL" id="BGPR01035775">
    <property type="protein sequence ID" value="GBO10755.1"/>
    <property type="molecule type" value="Genomic_DNA"/>
</dbReference>
<evidence type="ECO:0000313" key="4">
    <source>
        <dbReference type="EMBL" id="GBO10761.1"/>
    </source>
</evidence>
<dbReference type="EMBL" id="BGPR01035774">
    <property type="protein sequence ID" value="GBO10752.1"/>
    <property type="molecule type" value="Genomic_DNA"/>
</dbReference>
<dbReference type="EMBL" id="BGPR01035779">
    <property type="protein sequence ID" value="GBO10764.1"/>
    <property type="molecule type" value="Genomic_DNA"/>
</dbReference>
<evidence type="ECO:0000256" key="1">
    <source>
        <dbReference type="SAM" id="MobiDB-lite"/>
    </source>
</evidence>
<evidence type="ECO:0000313" key="5">
    <source>
        <dbReference type="EMBL" id="GBO10764.1"/>
    </source>
</evidence>
<feature type="region of interest" description="Disordered" evidence="1">
    <location>
        <begin position="59"/>
        <end position="79"/>
    </location>
</feature>
<feature type="compositionally biased region" description="Basic residues" evidence="1">
    <location>
        <begin position="62"/>
        <end position="71"/>
    </location>
</feature>
<name>A0A4Y2UCK7_ARAVE</name>
<proteinExistence type="predicted"/>
<evidence type="ECO:0000313" key="6">
    <source>
        <dbReference type="Proteomes" id="UP000499080"/>
    </source>
</evidence>
<dbReference type="Proteomes" id="UP000499080">
    <property type="component" value="Unassembled WGS sequence"/>
</dbReference>
<reference evidence="3 6" key="1">
    <citation type="journal article" date="2019" name="Sci. Rep.">
        <title>Orb-weaving spider Araneus ventricosus genome elucidates the spidroin gene catalogue.</title>
        <authorList>
            <person name="Kono N."/>
            <person name="Nakamura H."/>
            <person name="Ohtoshi R."/>
            <person name="Moran D.A.P."/>
            <person name="Shinohara A."/>
            <person name="Yoshida Y."/>
            <person name="Fujiwara M."/>
            <person name="Mori M."/>
            <person name="Tomita M."/>
            <person name="Arakawa K."/>
        </authorList>
    </citation>
    <scope>NUCLEOTIDE SEQUENCE [LARGE SCALE GENOMIC DNA]</scope>
</reference>
<accession>A0A4Y2UCK7</accession>
<comment type="caution">
    <text evidence="3">The sequence shown here is derived from an EMBL/GenBank/DDBJ whole genome shotgun (WGS) entry which is preliminary data.</text>
</comment>
<dbReference type="AlphaFoldDB" id="A0A4Y2UCK7"/>
<sequence length="142" mass="15494">MPPLEIFTFLPLHPDGFVSVRLQSAQQPKKSLSEAPKLNDHWSKTTAGTSSFEKLLPVSNGKCKRGQRPSRKFAEKLGVGKGPLSPPVISPRWLKPRKLALPRVCRALTGNMTAGISLTSGYKEPITSPQVLDFGKFGGQWG</sequence>